<accession>A0A3B1AD01</accession>
<name>A0A3B1AD01_9ZZZZ</name>
<sequence>MAKYSYFVRGSLTSVCMVCSRANCICTHPKGVVAYRLTYKDKNQKTRTVYIPSSGVKEVRKLILNYRKYRDITEMILNLNIKIFKESSRN</sequence>
<dbReference type="EMBL" id="UOFU01000348">
    <property type="protein sequence ID" value="VAX03739.1"/>
    <property type="molecule type" value="Genomic_DNA"/>
</dbReference>
<reference evidence="1" key="1">
    <citation type="submission" date="2018-06" db="EMBL/GenBank/DDBJ databases">
        <authorList>
            <person name="Zhirakovskaya E."/>
        </authorList>
    </citation>
    <scope>NUCLEOTIDE SEQUENCE</scope>
</reference>
<proteinExistence type="predicted"/>
<dbReference type="AlphaFoldDB" id="A0A3B1AD01"/>
<protein>
    <submittedName>
        <fullName evidence="1">Uncharacterized protein</fullName>
    </submittedName>
</protein>
<organism evidence="1">
    <name type="scientific">hydrothermal vent metagenome</name>
    <dbReference type="NCBI Taxonomy" id="652676"/>
    <lineage>
        <taxon>unclassified sequences</taxon>
        <taxon>metagenomes</taxon>
        <taxon>ecological metagenomes</taxon>
    </lineage>
</organism>
<evidence type="ECO:0000313" key="1">
    <source>
        <dbReference type="EMBL" id="VAX03739.1"/>
    </source>
</evidence>
<gene>
    <name evidence="1" type="ORF">MNBD_GAMMA20-1832</name>
</gene>